<dbReference type="InterPro" id="IPR034660">
    <property type="entry name" value="DinB/YfiT-like"/>
</dbReference>
<keyword evidence="2" id="KW-1185">Reference proteome</keyword>
<reference evidence="2" key="2">
    <citation type="submission" date="2019-02" db="EMBL/GenBank/DDBJ databases">
        <title>Granulicella sibirica sp. nov., a psychrotolerant acidobacterium isolated from an organic soil layer in forested tundra, West Siberia.</title>
        <authorList>
            <person name="Oshkin I.Y."/>
            <person name="Kulichevskaya I.S."/>
            <person name="Rijpstra W.I.C."/>
            <person name="Sinninghe Damste J.S."/>
            <person name="Rakitin A.L."/>
            <person name="Ravin N.V."/>
            <person name="Dedysh S.N."/>
        </authorList>
    </citation>
    <scope>NUCLEOTIDE SEQUENCE [LARGE SCALE GENOMIC DNA]</scope>
    <source>
        <strain evidence="2">AF10</strain>
    </source>
</reference>
<dbReference type="SUPFAM" id="SSF109854">
    <property type="entry name" value="DinB/YfiT-like putative metalloenzymes"/>
    <property type="match status" value="1"/>
</dbReference>
<dbReference type="Proteomes" id="UP000289437">
    <property type="component" value="Unassembled WGS sequence"/>
</dbReference>
<gene>
    <name evidence="1" type="ORF">GRAN_3626</name>
</gene>
<name>A0A4Q0SU15_9BACT</name>
<reference evidence="1 2" key="1">
    <citation type="submission" date="2018-11" db="EMBL/GenBank/DDBJ databases">
        <authorList>
            <person name="Mardanov A.V."/>
            <person name="Ravin N.V."/>
            <person name="Dedysh S.N."/>
        </authorList>
    </citation>
    <scope>NUCLEOTIDE SEQUENCE [LARGE SCALE GENOMIC DNA]</scope>
    <source>
        <strain evidence="1 2">AF10</strain>
    </source>
</reference>
<evidence type="ECO:0000313" key="2">
    <source>
        <dbReference type="Proteomes" id="UP000289437"/>
    </source>
</evidence>
<evidence type="ECO:0008006" key="3">
    <source>
        <dbReference type="Google" id="ProtNLM"/>
    </source>
</evidence>
<dbReference type="EMBL" id="RDSM01000003">
    <property type="protein sequence ID" value="RXH54523.1"/>
    <property type="molecule type" value="Genomic_DNA"/>
</dbReference>
<organism evidence="1 2">
    <name type="scientific">Granulicella sibirica</name>
    <dbReference type="NCBI Taxonomy" id="2479048"/>
    <lineage>
        <taxon>Bacteria</taxon>
        <taxon>Pseudomonadati</taxon>
        <taxon>Acidobacteriota</taxon>
        <taxon>Terriglobia</taxon>
        <taxon>Terriglobales</taxon>
        <taxon>Acidobacteriaceae</taxon>
        <taxon>Granulicella</taxon>
    </lineage>
</organism>
<evidence type="ECO:0000313" key="1">
    <source>
        <dbReference type="EMBL" id="RXH54523.1"/>
    </source>
</evidence>
<proteinExistence type="predicted"/>
<accession>A0A4Q0SU15</accession>
<comment type="caution">
    <text evidence="1">The sequence shown here is derived from an EMBL/GenBank/DDBJ whole genome shotgun (WGS) entry which is preliminary data.</text>
</comment>
<dbReference type="AlphaFoldDB" id="A0A4Q0SU15"/>
<protein>
    <recommendedName>
        <fullName evidence="3">DinB-like domain-containing protein</fullName>
    </recommendedName>
</protein>
<dbReference type="RefSeq" id="WP_192898055.1">
    <property type="nucleotide sequence ID" value="NZ_RDSM01000003.1"/>
</dbReference>
<sequence>MATLEAAPDEALSRPLIGGSRFQCIKDLVFHIASVEDFWLNKDILCIEPVHSANPFLKDTKWGPAFADANLETLIGYWTSSRELSPICQDLPATS</sequence>